<gene>
    <name evidence="4" type="primary">gpmA</name>
    <name evidence="6" type="ORF">G6R28_01865</name>
</gene>
<evidence type="ECO:0000256" key="3">
    <source>
        <dbReference type="ARBA" id="ARBA00023235"/>
    </source>
</evidence>
<dbReference type="Pfam" id="PF00300">
    <property type="entry name" value="His_Phos_1"/>
    <property type="match status" value="2"/>
</dbReference>
<evidence type="ECO:0000256" key="5">
    <source>
        <dbReference type="RuleBase" id="RU004512"/>
    </source>
</evidence>
<accession>A0ABS5QVN7</accession>
<dbReference type="PANTHER" id="PTHR11931">
    <property type="entry name" value="PHOSPHOGLYCERATE MUTASE"/>
    <property type="match status" value="1"/>
</dbReference>
<dbReference type="InterPro" id="IPR001345">
    <property type="entry name" value="PG/BPGM_mutase_AS"/>
</dbReference>
<comment type="function">
    <text evidence="4 5">Catalyzes the interconversion of 2-phosphoglycerate and 3-phosphoglycerate.</text>
</comment>
<dbReference type="SUPFAM" id="SSF53254">
    <property type="entry name" value="Phosphoglycerate mutase-like"/>
    <property type="match status" value="1"/>
</dbReference>
<dbReference type="Gene3D" id="3.40.50.1240">
    <property type="entry name" value="Phosphoglycerate mutase-like"/>
    <property type="match status" value="1"/>
</dbReference>
<feature type="active site" description="Tele-phosphohistidine intermediate" evidence="4">
    <location>
        <position position="9"/>
    </location>
</feature>
<dbReference type="EC" id="5.4.2.11" evidence="4 5"/>
<keyword evidence="4" id="KW-0312">Gluconeogenesis</keyword>
<protein>
    <recommendedName>
        <fullName evidence="4 5">2,3-bisphosphoglycerate-dependent phosphoglycerate mutase</fullName>
        <shortName evidence="4">BPG-dependent PGAM</shortName>
        <shortName evidence="4">PGAM</shortName>
        <shortName evidence="4">Phosphoglyceromutase</shortName>
        <shortName evidence="4">dPGM</shortName>
        <ecNumber evidence="4 5">5.4.2.11</ecNumber>
    </recommendedName>
</protein>
<evidence type="ECO:0000256" key="1">
    <source>
        <dbReference type="ARBA" id="ARBA00006717"/>
    </source>
</evidence>
<comment type="similarity">
    <text evidence="1 4">Belongs to the phosphoglycerate mutase family. BPG-dependent PGAM subfamily.</text>
</comment>
<evidence type="ECO:0000313" key="7">
    <source>
        <dbReference type="Proteomes" id="UP000735205"/>
    </source>
</evidence>
<dbReference type="EMBL" id="JAAMFJ010000001">
    <property type="protein sequence ID" value="MBS9335982.1"/>
    <property type="molecule type" value="Genomic_DNA"/>
</dbReference>
<dbReference type="NCBIfam" id="TIGR01258">
    <property type="entry name" value="pgm_1"/>
    <property type="match status" value="1"/>
</dbReference>
<keyword evidence="7" id="KW-1185">Reference proteome</keyword>
<dbReference type="InterPro" id="IPR029033">
    <property type="entry name" value="His_PPase_superfam"/>
</dbReference>
<dbReference type="Proteomes" id="UP000735205">
    <property type="component" value="Unassembled WGS sequence"/>
</dbReference>
<feature type="active site" description="Proton donor/acceptor" evidence="4">
    <location>
        <position position="87"/>
    </location>
</feature>
<dbReference type="HAMAP" id="MF_01039">
    <property type="entry name" value="PGAM_GpmA"/>
    <property type="match status" value="1"/>
</dbReference>
<comment type="catalytic activity">
    <reaction evidence="4 5">
        <text>(2R)-2-phosphoglycerate = (2R)-3-phosphoglycerate</text>
        <dbReference type="Rhea" id="RHEA:15901"/>
        <dbReference type="ChEBI" id="CHEBI:58272"/>
        <dbReference type="ChEBI" id="CHEBI:58289"/>
        <dbReference type="EC" id="5.4.2.11"/>
    </reaction>
</comment>
<feature type="binding site" evidence="4">
    <location>
        <position position="60"/>
    </location>
    <ligand>
        <name>substrate</name>
    </ligand>
</feature>
<feature type="site" description="Transition state stabilizer" evidence="4">
    <location>
        <position position="189"/>
    </location>
</feature>
<evidence type="ECO:0000256" key="2">
    <source>
        <dbReference type="ARBA" id="ARBA00023152"/>
    </source>
</evidence>
<comment type="pathway">
    <text evidence="4 5">Carbohydrate degradation; glycolysis; pyruvate from D-glyceraldehyde 3-phosphate: step 3/5.</text>
</comment>
<dbReference type="RefSeq" id="WP_213792543.1">
    <property type="nucleotide sequence ID" value="NZ_JAAMFJ010000001.1"/>
</dbReference>
<feature type="binding site" evidence="4">
    <location>
        <position position="98"/>
    </location>
    <ligand>
        <name>substrate</name>
    </ligand>
</feature>
<name>A0ABS5QVN7_9LACO</name>
<proteinExistence type="inferred from homology"/>
<dbReference type="SMART" id="SM00855">
    <property type="entry name" value="PGAM"/>
    <property type="match status" value="1"/>
</dbReference>
<dbReference type="InterPro" id="IPR013078">
    <property type="entry name" value="His_Pase_superF_clade-1"/>
</dbReference>
<comment type="caution">
    <text evidence="4">Lacks conserved residue(s) required for the propagation of feature annotation.</text>
</comment>
<feature type="binding site" evidence="4">
    <location>
        <begin position="8"/>
        <end position="15"/>
    </location>
    <ligand>
        <name>substrate</name>
    </ligand>
</feature>
<sequence>MPTLVLLRHGQSEWNQENRFNGWIDTELSAVGKEQARTAGRLLQDQGLFFQKAYSSVLTRTIMTANRLLEELGQSYVKQEKVWRLNERHYGILQGENKTAMRDKYGAEQVQTWRRSYSVLPPAVSAIAPKVVIAGRTYPAFDARYKVLPLKDLPKSENIQSTEARVRPFYEGSLLPELRAGHDVLVVAHGTSIRALTKLIEGLTAEEVTKVEIPNGEPILYDFSNDLTIQQKTVLTKAEKDE</sequence>
<organism evidence="6 7">
    <name type="scientific">Fructobacillus papyrifericola</name>
    <dbReference type="NCBI Taxonomy" id="2713172"/>
    <lineage>
        <taxon>Bacteria</taxon>
        <taxon>Bacillati</taxon>
        <taxon>Bacillota</taxon>
        <taxon>Bacilli</taxon>
        <taxon>Lactobacillales</taxon>
        <taxon>Lactobacillaceae</taxon>
        <taxon>Fructobacillus</taxon>
    </lineage>
</organism>
<feature type="binding site" evidence="4">
    <location>
        <begin position="114"/>
        <end position="115"/>
    </location>
    <ligand>
        <name>substrate</name>
    </ligand>
</feature>
<dbReference type="PIRSF" id="PIRSF000709">
    <property type="entry name" value="6PFK_2-Ptase"/>
    <property type="match status" value="1"/>
</dbReference>
<evidence type="ECO:0000256" key="4">
    <source>
        <dbReference type="HAMAP-Rule" id="MF_01039"/>
    </source>
</evidence>
<keyword evidence="3 4" id="KW-0413">Isomerase</keyword>
<reference evidence="6 7" key="1">
    <citation type="submission" date="2020-02" db="EMBL/GenBank/DDBJ databases">
        <title>Fructobacillus sp. isolated from paper mulberry of Taiwan.</title>
        <authorList>
            <person name="Lin S.-T."/>
        </authorList>
    </citation>
    <scope>NUCLEOTIDE SEQUENCE [LARGE SCALE GENOMIC DNA]</scope>
    <source>
        <strain evidence="6 7">M1-21</strain>
    </source>
</reference>
<dbReference type="GO" id="GO:0004619">
    <property type="term" value="F:phosphoglycerate mutase activity"/>
    <property type="evidence" value="ECO:0007669"/>
    <property type="project" value="UniProtKB-EC"/>
</dbReference>
<dbReference type="CDD" id="cd07067">
    <property type="entry name" value="HP_PGM_like"/>
    <property type="match status" value="1"/>
</dbReference>
<dbReference type="PROSITE" id="PS00175">
    <property type="entry name" value="PG_MUTASE"/>
    <property type="match status" value="1"/>
</dbReference>
<dbReference type="InterPro" id="IPR005952">
    <property type="entry name" value="Phosphogly_mut1"/>
</dbReference>
<comment type="caution">
    <text evidence="6">The sequence shown here is derived from an EMBL/GenBank/DDBJ whole genome shotgun (WGS) entry which is preliminary data.</text>
</comment>
<keyword evidence="2 4" id="KW-0324">Glycolysis</keyword>
<feature type="binding site" evidence="4">
    <location>
        <begin position="87"/>
        <end position="90"/>
    </location>
    <ligand>
        <name>substrate</name>
    </ligand>
</feature>
<evidence type="ECO:0000313" key="6">
    <source>
        <dbReference type="EMBL" id="MBS9335982.1"/>
    </source>
</evidence>